<dbReference type="Proteomes" id="UP001301442">
    <property type="component" value="Chromosome"/>
</dbReference>
<keyword evidence="3" id="KW-0804">Transcription</keyword>
<dbReference type="Gene3D" id="1.10.10.60">
    <property type="entry name" value="Homeodomain-like"/>
    <property type="match status" value="1"/>
</dbReference>
<evidence type="ECO:0000259" key="4">
    <source>
        <dbReference type="Pfam" id="PF00440"/>
    </source>
</evidence>
<evidence type="ECO:0000256" key="2">
    <source>
        <dbReference type="ARBA" id="ARBA00023125"/>
    </source>
</evidence>
<organism evidence="5 6">
    <name type="scientific">Thalassotalea fonticola</name>
    <dbReference type="NCBI Taxonomy" id="3065649"/>
    <lineage>
        <taxon>Bacteria</taxon>
        <taxon>Pseudomonadati</taxon>
        <taxon>Pseudomonadota</taxon>
        <taxon>Gammaproteobacteria</taxon>
        <taxon>Alteromonadales</taxon>
        <taxon>Colwelliaceae</taxon>
        <taxon>Thalassotalea</taxon>
    </lineage>
</organism>
<protein>
    <submittedName>
        <fullName evidence="5">TetR/AcrR family transcriptional regulator</fullName>
    </submittedName>
</protein>
<sequence length="193" mass="21858">MRNAEFDKEKVLRSAMNAFMHKGYAKTSMQDLKAATGLHPGSIYCAFENKRGLLLAALEQYRLDRKTEFEQFFSGTQPTLINLKAYLDNVVAECLSCDSAQSCLLTKALNEIAEQDEEIQKIISDNLLMLQQALAEKFEQAKTEQSIDAEKDSTHLARYFLMGIYGLRTFAHTHPKADVLEQLAQQLYHDISA</sequence>
<dbReference type="Gene3D" id="1.10.357.10">
    <property type="entry name" value="Tetracycline Repressor, domain 2"/>
    <property type="match status" value="1"/>
</dbReference>
<gene>
    <name evidence="5" type="ORF">RI844_14465</name>
</gene>
<dbReference type="Pfam" id="PF00440">
    <property type="entry name" value="TetR_N"/>
    <property type="match status" value="1"/>
</dbReference>
<feature type="domain" description="HTH tetR-type" evidence="4">
    <location>
        <begin position="12"/>
        <end position="57"/>
    </location>
</feature>
<evidence type="ECO:0000313" key="6">
    <source>
        <dbReference type="Proteomes" id="UP001301442"/>
    </source>
</evidence>
<evidence type="ECO:0000256" key="3">
    <source>
        <dbReference type="ARBA" id="ARBA00023163"/>
    </source>
</evidence>
<dbReference type="InterPro" id="IPR036271">
    <property type="entry name" value="Tet_transcr_reg_TetR-rel_C_sf"/>
</dbReference>
<proteinExistence type="predicted"/>
<keyword evidence="2" id="KW-0238">DNA-binding</keyword>
<dbReference type="InterPro" id="IPR009057">
    <property type="entry name" value="Homeodomain-like_sf"/>
</dbReference>
<reference evidence="5 6" key="1">
    <citation type="submission" date="2023-09" db="EMBL/GenBank/DDBJ databases">
        <authorList>
            <person name="Qi X."/>
        </authorList>
    </citation>
    <scope>NUCLEOTIDE SEQUENCE [LARGE SCALE GENOMIC DNA]</scope>
    <source>
        <strain evidence="5 6">S1-1</strain>
    </source>
</reference>
<dbReference type="SUPFAM" id="SSF46689">
    <property type="entry name" value="Homeodomain-like"/>
    <property type="match status" value="1"/>
</dbReference>
<dbReference type="InterPro" id="IPR023772">
    <property type="entry name" value="DNA-bd_HTH_TetR-type_CS"/>
</dbReference>
<accession>A0ABZ0GL21</accession>
<keyword evidence="6" id="KW-1185">Reference proteome</keyword>
<evidence type="ECO:0000256" key="1">
    <source>
        <dbReference type="ARBA" id="ARBA00023015"/>
    </source>
</evidence>
<keyword evidence="1" id="KW-0805">Transcription regulation</keyword>
<dbReference type="InterPro" id="IPR001647">
    <property type="entry name" value="HTH_TetR"/>
</dbReference>
<dbReference type="PANTHER" id="PTHR47506:SF8">
    <property type="entry name" value="REPRESSOR OF PUTATIVE XENOBIOTIC REDUCTASE TETR FAMILY-RELATED"/>
    <property type="match status" value="1"/>
</dbReference>
<dbReference type="SUPFAM" id="SSF48498">
    <property type="entry name" value="Tetracyclin repressor-like, C-terminal domain"/>
    <property type="match status" value="1"/>
</dbReference>
<dbReference type="RefSeq" id="WP_348395375.1">
    <property type="nucleotide sequence ID" value="NZ_CP136600.1"/>
</dbReference>
<name>A0ABZ0GL21_9GAMM</name>
<dbReference type="PROSITE" id="PS01081">
    <property type="entry name" value="HTH_TETR_1"/>
    <property type="match status" value="1"/>
</dbReference>
<dbReference type="EMBL" id="CP136600">
    <property type="protein sequence ID" value="WOH36564.1"/>
    <property type="molecule type" value="Genomic_DNA"/>
</dbReference>
<dbReference type="PANTHER" id="PTHR47506">
    <property type="entry name" value="TRANSCRIPTIONAL REGULATORY PROTEIN"/>
    <property type="match status" value="1"/>
</dbReference>
<evidence type="ECO:0000313" key="5">
    <source>
        <dbReference type="EMBL" id="WOH36564.1"/>
    </source>
</evidence>